<name>A0A9P4Q6C4_9PEZI</name>
<dbReference type="Gene3D" id="1.50.10.20">
    <property type="match status" value="1"/>
</dbReference>
<evidence type="ECO:0000313" key="1">
    <source>
        <dbReference type="EMBL" id="KAF2720340.1"/>
    </source>
</evidence>
<reference evidence="1" key="1">
    <citation type="journal article" date="2020" name="Stud. Mycol.">
        <title>101 Dothideomycetes genomes: a test case for predicting lifestyles and emergence of pathogens.</title>
        <authorList>
            <person name="Haridas S."/>
            <person name="Albert R."/>
            <person name="Binder M."/>
            <person name="Bloem J."/>
            <person name="Labutti K."/>
            <person name="Salamov A."/>
            <person name="Andreopoulos B."/>
            <person name="Baker S."/>
            <person name="Barry K."/>
            <person name="Bills G."/>
            <person name="Bluhm B."/>
            <person name="Cannon C."/>
            <person name="Castanera R."/>
            <person name="Culley D."/>
            <person name="Daum C."/>
            <person name="Ezra D."/>
            <person name="Gonzalez J."/>
            <person name="Henrissat B."/>
            <person name="Kuo A."/>
            <person name="Liang C."/>
            <person name="Lipzen A."/>
            <person name="Lutzoni F."/>
            <person name="Magnuson J."/>
            <person name="Mondo S."/>
            <person name="Nolan M."/>
            <person name="Ohm R."/>
            <person name="Pangilinan J."/>
            <person name="Park H.-J."/>
            <person name="Ramirez L."/>
            <person name="Alfaro M."/>
            <person name="Sun H."/>
            <person name="Tritt A."/>
            <person name="Yoshinaga Y."/>
            <person name="Zwiers L.-H."/>
            <person name="Turgeon B."/>
            <person name="Goodwin S."/>
            <person name="Spatafora J."/>
            <person name="Crous P."/>
            <person name="Grigoriev I."/>
        </authorList>
    </citation>
    <scope>NUCLEOTIDE SEQUENCE</scope>
    <source>
        <strain evidence="1">CBS 116435</strain>
    </source>
</reference>
<keyword evidence="2" id="KW-1185">Reference proteome</keyword>
<dbReference type="SUPFAM" id="SSF48208">
    <property type="entry name" value="Six-hairpin glycosidases"/>
    <property type="match status" value="1"/>
</dbReference>
<dbReference type="EMBL" id="MU003800">
    <property type="protein sequence ID" value="KAF2720340.1"/>
    <property type="molecule type" value="Genomic_DNA"/>
</dbReference>
<evidence type="ECO:0000313" key="2">
    <source>
        <dbReference type="Proteomes" id="UP000799441"/>
    </source>
</evidence>
<dbReference type="InterPro" id="IPR005198">
    <property type="entry name" value="Glyco_hydro_76"/>
</dbReference>
<organism evidence="1 2">
    <name type="scientific">Polychaeton citri CBS 116435</name>
    <dbReference type="NCBI Taxonomy" id="1314669"/>
    <lineage>
        <taxon>Eukaryota</taxon>
        <taxon>Fungi</taxon>
        <taxon>Dikarya</taxon>
        <taxon>Ascomycota</taxon>
        <taxon>Pezizomycotina</taxon>
        <taxon>Dothideomycetes</taxon>
        <taxon>Dothideomycetidae</taxon>
        <taxon>Capnodiales</taxon>
        <taxon>Capnodiaceae</taxon>
        <taxon>Polychaeton</taxon>
    </lineage>
</organism>
<dbReference type="OrthoDB" id="9984024at2759"/>
<comment type="caution">
    <text evidence="1">The sequence shown here is derived from an EMBL/GenBank/DDBJ whole genome shotgun (WGS) entry which is preliminary data.</text>
</comment>
<protein>
    <submittedName>
        <fullName evidence="1">Uncharacterized protein</fullName>
    </submittedName>
</protein>
<dbReference type="Pfam" id="PF03663">
    <property type="entry name" value="Glyco_hydro_76"/>
    <property type="match status" value="1"/>
</dbReference>
<dbReference type="InterPro" id="IPR053169">
    <property type="entry name" value="MUG_Protein"/>
</dbReference>
<gene>
    <name evidence="1" type="ORF">K431DRAFT_285826</name>
</gene>
<dbReference type="GO" id="GO:0005975">
    <property type="term" value="P:carbohydrate metabolic process"/>
    <property type="evidence" value="ECO:0007669"/>
    <property type="project" value="InterPro"/>
</dbReference>
<dbReference type="PANTHER" id="PTHR47791:SF3">
    <property type="entry name" value="MEIOTICALLY UP-REGULATED GENE 191 PROTEIN"/>
    <property type="match status" value="1"/>
</dbReference>
<dbReference type="AlphaFoldDB" id="A0A9P4Q6C4"/>
<accession>A0A9P4Q6C4</accession>
<proteinExistence type="predicted"/>
<dbReference type="Proteomes" id="UP000799441">
    <property type="component" value="Unassembled WGS sequence"/>
</dbReference>
<dbReference type="PANTHER" id="PTHR47791">
    <property type="entry name" value="MEIOTICALLY UP-REGULATED GENE 191 PROTEIN"/>
    <property type="match status" value="1"/>
</dbReference>
<dbReference type="InterPro" id="IPR008928">
    <property type="entry name" value="6-hairpin_glycosidase_sf"/>
</dbReference>
<sequence>MYSIASDVWYLEQARGVWRHIRISGSVCGRDQVRFRDMDMEGGCYWTTRPGEEQINAVSSGLFAELSVRLALIDIDIRSDNRQQDGGGDVKSPQPTHPHAGGLLSRFKNAAFGGSNSGSRSSGHQQRPVTTTDCLEAARRSLGWILRCRYRNDDAVVLDGFLTQKDVCNDWTFTYTTGVAIGICALMYQALPDEDEYIMLACHMANKAMRRQGWIDQQTGVVAAEGEFGKGKHDPFENNDSIGFKSVLVRQLCTLYNVIRTVRAGAKHPLAKETADLIQTCIKVNFESQVHRNTNGIGQYGPWWPGPFESPTSHSQMAMLDVMAAIELVTRK</sequence>